<protein>
    <submittedName>
        <fullName evidence="4">Extracellular solute-binding protein</fullName>
    </submittedName>
</protein>
<evidence type="ECO:0000313" key="4">
    <source>
        <dbReference type="EMBL" id="MBJ3775651.1"/>
    </source>
</evidence>
<evidence type="ECO:0000256" key="3">
    <source>
        <dbReference type="SAM" id="SignalP"/>
    </source>
</evidence>
<dbReference type="PANTHER" id="PTHR30006">
    <property type="entry name" value="THIAMINE-BINDING PERIPLASMIC PROTEIN-RELATED"/>
    <property type="match status" value="1"/>
</dbReference>
<reference evidence="4" key="1">
    <citation type="submission" date="2020-12" db="EMBL/GenBank/DDBJ databases">
        <title>Bacterial taxonomy.</title>
        <authorList>
            <person name="Pan X."/>
        </authorList>
    </citation>
    <scope>NUCLEOTIDE SEQUENCE</scope>
    <source>
        <strain evidence="4">B2012</strain>
    </source>
</reference>
<dbReference type="PANTHER" id="PTHR30006:SF2">
    <property type="entry name" value="ABC TRANSPORTER SUBSTRATE-BINDING PROTEIN"/>
    <property type="match status" value="1"/>
</dbReference>
<feature type="chain" id="PRO_5037381175" evidence="3">
    <location>
        <begin position="38"/>
        <end position="358"/>
    </location>
</feature>
<dbReference type="GO" id="GO:0030976">
    <property type="term" value="F:thiamine pyrophosphate binding"/>
    <property type="evidence" value="ECO:0007669"/>
    <property type="project" value="TreeGrafter"/>
</dbReference>
<gene>
    <name evidence="4" type="ORF">JCR33_08145</name>
</gene>
<dbReference type="RefSeq" id="WP_198881557.1">
    <property type="nucleotide sequence ID" value="NZ_JAEKJA010000006.1"/>
</dbReference>
<organism evidence="4 5">
    <name type="scientific">Acuticoccus mangrovi</name>
    <dbReference type="NCBI Taxonomy" id="2796142"/>
    <lineage>
        <taxon>Bacteria</taxon>
        <taxon>Pseudomonadati</taxon>
        <taxon>Pseudomonadota</taxon>
        <taxon>Alphaproteobacteria</taxon>
        <taxon>Hyphomicrobiales</taxon>
        <taxon>Amorphaceae</taxon>
        <taxon>Acuticoccus</taxon>
    </lineage>
</organism>
<dbReference type="Pfam" id="PF13416">
    <property type="entry name" value="SBP_bac_8"/>
    <property type="match status" value="1"/>
</dbReference>
<feature type="signal peptide" evidence="3">
    <location>
        <begin position="1"/>
        <end position="37"/>
    </location>
</feature>
<dbReference type="AlphaFoldDB" id="A0A934IIK0"/>
<dbReference type="Gene3D" id="3.40.190.10">
    <property type="entry name" value="Periplasmic binding protein-like II"/>
    <property type="match status" value="2"/>
</dbReference>
<dbReference type="EMBL" id="JAEKJA010000006">
    <property type="protein sequence ID" value="MBJ3775651.1"/>
    <property type="molecule type" value="Genomic_DNA"/>
</dbReference>
<dbReference type="PRINTS" id="PR00909">
    <property type="entry name" value="SPERMDNBNDNG"/>
</dbReference>
<dbReference type="InterPro" id="IPR001188">
    <property type="entry name" value="Sperm_putr-bd"/>
</dbReference>
<evidence type="ECO:0000256" key="1">
    <source>
        <dbReference type="ARBA" id="ARBA00022729"/>
    </source>
</evidence>
<dbReference type="GO" id="GO:0030288">
    <property type="term" value="C:outer membrane-bounded periplasmic space"/>
    <property type="evidence" value="ECO:0007669"/>
    <property type="project" value="TreeGrafter"/>
</dbReference>
<dbReference type="GO" id="GO:0015846">
    <property type="term" value="P:polyamine transport"/>
    <property type="evidence" value="ECO:0007669"/>
    <property type="project" value="InterPro"/>
</dbReference>
<sequence length="358" mass="38518">MNGIPLLTGGSGDRGAGRKRLRTFAAALALAALPALAISDRAAAEDFVVAANGDPYLSMWRESLIPEFEKETGLTVVWSPGLSSQNLAKVMSQRNNPQIDLVLLDEGPFVQGSAAGLWETLDRSKLGDLSTITPAALEFDDGIAYGFSAAGLFYNTKIFEENGWEPPTSWLDLLRPELDKKISMISINNSIGLNSLMALTAVGGGSVPDDMDPGFELAAKIASHALTVDAAGETPQLVQQGASVAGIWVYQRVVGMAAEGVPIEFVAPTEGVWGHRFMAAIPKGRPPEAVAAAHKFLELLLTERQQRHALTLNPLPVNSAVPMSDPTMLDRTHVSDQIAVQRNRPAWTERWAREVESR</sequence>
<evidence type="ECO:0000256" key="2">
    <source>
        <dbReference type="ARBA" id="ARBA00022764"/>
    </source>
</evidence>
<dbReference type="SUPFAM" id="SSF53850">
    <property type="entry name" value="Periplasmic binding protein-like II"/>
    <property type="match status" value="1"/>
</dbReference>
<proteinExistence type="predicted"/>
<keyword evidence="2" id="KW-0574">Periplasm</keyword>
<keyword evidence="1 3" id="KW-0732">Signal</keyword>
<keyword evidence="5" id="KW-1185">Reference proteome</keyword>
<dbReference type="InterPro" id="IPR006059">
    <property type="entry name" value="SBP"/>
</dbReference>
<evidence type="ECO:0000313" key="5">
    <source>
        <dbReference type="Proteomes" id="UP000609531"/>
    </source>
</evidence>
<accession>A0A934IIK0</accession>
<dbReference type="GO" id="GO:0019808">
    <property type="term" value="F:polyamine binding"/>
    <property type="evidence" value="ECO:0007669"/>
    <property type="project" value="InterPro"/>
</dbReference>
<dbReference type="Proteomes" id="UP000609531">
    <property type="component" value="Unassembled WGS sequence"/>
</dbReference>
<comment type="caution">
    <text evidence="4">The sequence shown here is derived from an EMBL/GenBank/DDBJ whole genome shotgun (WGS) entry which is preliminary data.</text>
</comment>
<dbReference type="GO" id="GO:0030975">
    <property type="term" value="F:thiamine binding"/>
    <property type="evidence" value="ECO:0007669"/>
    <property type="project" value="TreeGrafter"/>
</dbReference>
<dbReference type="GO" id="GO:0015888">
    <property type="term" value="P:thiamine transport"/>
    <property type="evidence" value="ECO:0007669"/>
    <property type="project" value="TreeGrafter"/>
</dbReference>
<name>A0A934IIK0_9HYPH</name>